<keyword evidence="2" id="KW-1185">Reference proteome</keyword>
<name>A0A3Q0JJD7_DIACI</name>
<feature type="region of interest" description="Disordered" evidence="1">
    <location>
        <begin position="1"/>
        <end position="97"/>
    </location>
</feature>
<organism evidence="2 3">
    <name type="scientific">Diaphorina citri</name>
    <name type="common">Asian citrus psyllid</name>
    <dbReference type="NCBI Taxonomy" id="121845"/>
    <lineage>
        <taxon>Eukaryota</taxon>
        <taxon>Metazoa</taxon>
        <taxon>Ecdysozoa</taxon>
        <taxon>Arthropoda</taxon>
        <taxon>Hexapoda</taxon>
        <taxon>Insecta</taxon>
        <taxon>Pterygota</taxon>
        <taxon>Neoptera</taxon>
        <taxon>Paraneoptera</taxon>
        <taxon>Hemiptera</taxon>
        <taxon>Sternorrhyncha</taxon>
        <taxon>Psylloidea</taxon>
        <taxon>Psyllidae</taxon>
        <taxon>Diaphorininae</taxon>
        <taxon>Diaphorina</taxon>
    </lineage>
</organism>
<dbReference type="SUPFAM" id="SSF57903">
    <property type="entry name" value="FYVE/PHD zinc finger"/>
    <property type="match status" value="1"/>
</dbReference>
<gene>
    <name evidence="3" type="primary">LOC113471948</name>
</gene>
<evidence type="ECO:0000313" key="2">
    <source>
        <dbReference type="Proteomes" id="UP000079169"/>
    </source>
</evidence>
<dbReference type="AlphaFoldDB" id="A0A3Q0JJD7"/>
<dbReference type="GeneID" id="113471948"/>
<feature type="compositionally biased region" description="Pro residues" evidence="1">
    <location>
        <begin position="17"/>
        <end position="41"/>
    </location>
</feature>
<sequence length="179" mass="20681">MPTYGTDRNLESSTIPAPQPSLEPAPQPSLEPAPQPSPAHIPSPEDIRPFPKAAPRTEAEIEERARKGKKRRSTQILTDTPIRDQLREEQKKRKDKLAKKNVLKKKELFPKKNKTKLQKIKVEEEEDEDESCYCLVCWEKFGSTKEKWVQCIKCKKWAHELCTDGNIVYYKCENCDADD</sequence>
<dbReference type="CDD" id="cd15517">
    <property type="entry name" value="PHD_TCF19_like"/>
    <property type="match status" value="1"/>
</dbReference>
<proteinExistence type="predicted"/>
<evidence type="ECO:0000313" key="3">
    <source>
        <dbReference type="RefSeq" id="XP_026687248.1"/>
    </source>
</evidence>
<dbReference type="Proteomes" id="UP000079169">
    <property type="component" value="Unplaced"/>
</dbReference>
<dbReference type="InterPro" id="IPR011011">
    <property type="entry name" value="Znf_FYVE_PHD"/>
</dbReference>
<dbReference type="PaxDb" id="121845-A0A3Q0JJD7"/>
<accession>A0A3Q0JJD7</accession>
<dbReference type="RefSeq" id="XP_026687248.1">
    <property type="nucleotide sequence ID" value="XM_026831447.1"/>
</dbReference>
<protein>
    <submittedName>
        <fullName evidence="3">Uncharacterized protein LOC113471948 isoform X1</fullName>
    </submittedName>
</protein>
<feature type="compositionally biased region" description="Basic and acidic residues" evidence="1">
    <location>
        <begin position="81"/>
        <end position="92"/>
    </location>
</feature>
<feature type="compositionally biased region" description="Basic and acidic residues" evidence="1">
    <location>
        <begin position="43"/>
        <end position="65"/>
    </location>
</feature>
<evidence type="ECO:0000256" key="1">
    <source>
        <dbReference type="SAM" id="MobiDB-lite"/>
    </source>
</evidence>
<dbReference type="KEGG" id="dci:113471948"/>
<reference evidence="3" key="1">
    <citation type="submission" date="2025-08" db="UniProtKB">
        <authorList>
            <consortium name="RefSeq"/>
        </authorList>
    </citation>
    <scope>IDENTIFICATION</scope>
</reference>